<dbReference type="InterPro" id="IPR036638">
    <property type="entry name" value="HLH_DNA-bd_sf"/>
</dbReference>
<name>A0A1Y0IV89_9BACL</name>
<gene>
    <name evidence="1" type="ORF">CBW65_21435</name>
</gene>
<dbReference type="InterPro" id="IPR037208">
    <property type="entry name" value="Spo0E-like_sf"/>
</dbReference>
<evidence type="ECO:0000313" key="2">
    <source>
        <dbReference type="Proteomes" id="UP000195437"/>
    </source>
</evidence>
<evidence type="ECO:0008006" key="3">
    <source>
        <dbReference type="Google" id="ProtNLM"/>
    </source>
</evidence>
<dbReference type="EMBL" id="CP021434">
    <property type="protein sequence ID" value="ARU63254.1"/>
    <property type="molecule type" value="Genomic_DNA"/>
</dbReference>
<dbReference type="KEGG" id="tum:CBW65_21435"/>
<dbReference type="AlphaFoldDB" id="A0A1Y0IV89"/>
<dbReference type="Proteomes" id="UP000195437">
    <property type="component" value="Chromosome"/>
</dbReference>
<dbReference type="GO" id="GO:0046983">
    <property type="term" value="F:protein dimerization activity"/>
    <property type="evidence" value="ECO:0007669"/>
    <property type="project" value="InterPro"/>
</dbReference>
<protein>
    <recommendedName>
        <fullName evidence="3">Aspartyl-phosphate phosphatase Spo0E family protein</fullName>
    </recommendedName>
</protein>
<dbReference type="Gene3D" id="4.10.280.10">
    <property type="entry name" value="Helix-loop-helix DNA-binding domain"/>
    <property type="match status" value="1"/>
</dbReference>
<dbReference type="SUPFAM" id="SSF140500">
    <property type="entry name" value="BAS1536-like"/>
    <property type="match status" value="1"/>
</dbReference>
<keyword evidence="2" id="KW-1185">Reference proteome</keyword>
<proteinExistence type="predicted"/>
<organism evidence="1 2">
    <name type="scientific">Tumebacillus avium</name>
    <dbReference type="NCBI Taxonomy" id="1903704"/>
    <lineage>
        <taxon>Bacteria</taxon>
        <taxon>Bacillati</taxon>
        <taxon>Bacillota</taxon>
        <taxon>Bacilli</taxon>
        <taxon>Bacillales</taxon>
        <taxon>Alicyclobacillaceae</taxon>
        <taxon>Tumebacillus</taxon>
    </lineage>
</organism>
<reference evidence="2" key="1">
    <citation type="submission" date="2017-05" db="EMBL/GenBank/DDBJ databases">
        <authorList>
            <person name="Sung H."/>
        </authorList>
    </citation>
    <scope>NUCLEOTIDE SEQUENCE [LARGE SCALE GENOMIC DNA]</scope>
    <source>
        <strain evidence="2">AR23208</strain>
    </source>
</reference>
<dbReference type="Pfam" id="PF09388">
    <property type="entry name" value="SpoOE-like"/>
    <property type="match status" value="1"/>
</dbReference>
<sequence>MSDAKSGGWFMTSSMLAVQIEGLRSEMIKVAERQGSLVDPQVVEISQRLDQLILLMQQNKRFTANRLHKRPN</sequence>
<accession>A0A1Y0IV89</accession>
<dbReference type="InterPro" id="IPR018540">
    <property type="entry name" value="Spo0E-like"/>
</dbReference>
<evidence type="ECO:0000313" key="1">
    <source>
        <dbReference type="EMBL" id="ARU63254.1"/>
    </source>
</evidence>
<dbReference type="GO" id="GO:0043937">
    <property type="term" value="P:regulation of sporulation"/>
    <property type="evidence" value="ECO:0007669"/>
    <property type="project" value="InterPro"/>
</dbReference>